<dbReference type="PROSITE" id="PS52050">
    <property type="entry name" value="WYL"/>
    <property type="match status" value="1"/>
</dbReference>
<gene>
    <name evidence="4" type="ORF">EW640_08340</name>
</gene>
<dbReference type="KEGG" id="blut:EW640_08340"/>
<evidence type="ECO:0000259" key="3">
    <source>
        <dbReference type="PROSITE" id="PS51000"/>
    </source>
</evidence>
<name>A0A6G8KWW4_9MICO</name>
<keyword evidence="2" id="KW-0804">Transcription</keyword>
<feature type="domain" description="HTH deoR-type" evidence="3">
    <location>
        <begin position="2"/>
        <end position="57"/>
    </location>
</feature>
<evidence type="ECO:0000313" key="5">
    <source>
        <dbReference type="Proteomes" id="UP000501518"/>
    </source>
</evidence>
<dbReference type="InterPro" id="IPR036390">
    <property type="entry name" value="WH_DNA-bd_sf"/>
</dbReference>
<dbReference type="GO" id="GO:0003700">
    <property type="term" value="F:DNA-binding transcription factor activity"/>
    <property type="evidence" value="ECO:0007669"/>
    <property type="project" value="InterPro"/>
</dbReference>
<evidence type="ECO:0000313" key="4">
    <source>
        <dbReference type="EMBL" id="QIN29279.1"/>
    </source>
</evidence>
<dbReference type="RefSeq" id="WP_165883695.1">
    <property type="nucleotide sequence ID" value="NZ_CP035810.1"/>
</dbReference>
<accession>A0A6G8KWW4</accession>
<evidence type="ECO:0000256" key="1">
    <source>
        <dbReference type="ARBA" id="ARBA00023015"/>
    </source>
</evidence>
<dbReference type="Proteomes" id="UP000501518">
    <property type="component" value="Chromosome"/>
</dbReference>
<dbReference type="Pfam" id="PF13280">
    <property type="entry name" value="WYL"/>
    <property type="match status" value="1"/>
</dbReference>
<organism evidence="4 5">
    <name type="scientific">Brevibacterium luteolum</name>
    <dbReference type="NCBI Taxonomy" id="199591"/>
    <lineage>
        <taxon>Bacteria</taxon>
        <taxon>Bacillati</taxon>
        <taxon>Actinomycetota</taxon>
        <taxon>Actinomycetes</taxon>
        <taxon>Micrococcales</taxon>
        <taxon>Brevibacteriaceae</taxon>
        <taxon>Brevibacterium</taxon>
    </lineage>
</organism>
<dbReference type="Gene3D" id="1.10.10.10">
    <property type="entry name" value="Winged helix-like DNA-binding domain superfamily/Winged helix DNA-binding domain"/>
    <property type="match status" value="1"/>
</dbReference>
<evidence type="ECO:0000256" key="2">
    <source>
        <dbReference type="ARBA" id="ARBA00023163"/>
    </source>
</evidence>
<dbReference type="SUPFAM" id="SSF46785">
    <property type="entry name" value="Winged helix' DNA-binding domain"/>
    <property type="match status" value="1"/>
</dbReference>
<dbReference type="PANTHER" id="PTHR34580">
    <property type="match status" value="1"/>
</dbReference>
<dbReference type="Pfam" id="PF08279">
    <property type="entry name" value="HTH_11"/>
    <property type="match status" value="1"/>
</dbReference>
<dbReference type="SMART" id="SM00420">
    <property type="entry name" value="HTH_DEOR"/>
    <property type="match status" value="1"/>
</dbReference>
<keyword evidence="1" id="KW-0805">Transcription regulation</keyword>
<dbReference type="InterPro" id="IPR001034">
    <property type="entry name" value="DeoR_HTH"/>
</dbReference>
<dbReference type="InterPro" id="IPR013196">
    <property type="entry name" value="HTH_11"/>
</dbReference>
<reference evidence="4 5" key="1">
    <citation type="submission" date="2019-02" db="EMBL/GenBank/DDBJ databases">
        <title>Complete Genome Sequence and Methylome Analysis of Brevibacterium luteolum NEB1784.</title>
        <authorList>
            <person name="Fomenkov A."/>
            <person name="Roberts R.J."/>
        </authorList>
    </citation>
    <scope>NUCLEOTIDE SEQUENCE [LARGE SCALE GENOMIC DNA]</scope>
    <source>
        <strain evidence="4 5">NEB1784</strain>
    </source>
</reference>
<dbReference type="PROSITE" id="PS51000">
    <property type="entry name" value="HTH_DEOR_2"/>
    <property type="match status" value="1"/>
</dbReference>
<dbReference type="InterPro" id="IPR051534">
    <property type="entry name" value="CBASS_pafABC_assoc_protein"/>
</dbReference>
<sequence length="318" mass="34501">MRASRLLGLMMELSRRGPTTLSDLAARFDVSERTIQRDLAALADLGVPLWTRTGPAGGVGLVEGWRSPITGMTAAELRALMLGPASAADLGLDEDYATARLKVLTAPAGTGAAAALAGDRLLVDSHAWFQEAAQRPEWLLTVAEAIWADRRVVVGYQRRPDAPVRQRTLDPLGLVVKASRWYLVASRRESVRTYRVERLRAVRILDEPAAMPDGFSLADYWQESQAQFEAQLNAIDVRLSIPGASREELALNVPGAATVAALETAESQGDRLAMRLPMESIEIAASQLMAVTGVQVEQPAELRRLIAVRATELAELNS</sequence>
<dbReference type="InterPro" id="IPR036388">
    <property type="entry name" value="WH-like_DNA-bd_sf"/>
</dbReference>
<dbReference type="PANTHER" id="PTHR34580:SF1">
    <property type="entry name" value="PROTEIN PAFC"/>
    <property type="match status" value="1"/>
</dbReference>
<dbReference type="EMBL" id="CP035810">
    <property type="protein sequence ID" value="QIN29279.1"/>
    <property type="molecule type" value="Genomic_DNA"/>
</dbReference>
<dbReference type="InterPro" id="IPR026881">
    <property type="entry name" value="WYL_dom"/>
</dbReference>
<proteinExistence type="predicted"/>
<dbReference type="AlphaFoldDB" id="A0A6G8KWW4"/>
<protein>
    <submittedName>
        <fullName evidence="4">WYL domain-containing protein</fullName>
    </submittedName>
</protein>